<evidence type="ECO:0000313" key="12">
    <source>
        <dbReference type="Proteomes" id="UP000011064"/>
    </source>
</evidence>
<evidence type="ECO:0000256" key="9">
    <source>
        <dbReference type="ARBA" id="ARBA00023328"/>
    </source>
</evidence>
<dbReference type="STRING" id="658429.L8FYK0"/>
<evidence type="ECO:0000256" key="8">
    <source>
        <dbReference type="ARBA" id="ARBA00023306"/>
    </source>
</evidence>
<evidence type="ECO:0000256" key="1">
    <source>
        <dbReference type="ARBA" id="ARBA00004123"/>
    </source>
</evidence>
<evidence type="ECO:0000256" key="6">
    <source>
        <dbReference type="ARBA" id="ARBA00022838"/>
    </source>
</evidence>
<dbReference type="OrthoDB" id="18453at2759"/>
<dbReference type="InterPro" id="IPR007128">
    <property type="entry name" value="PMF1/Nnf1"/>
</dbReference>
<dbReference type="VEuPathDB" id="FungiDB:GMDG_01914"/>
<evidence type="ECO:0000313" key="11">
    <source>
        <dbReference type="EMBL" id="ELR05952.1"/>
    </source>
</evidence>
<dbReference type="AlphaFoldDB" id="L8FYK0"/>
<evidence type="ECO:0000256" key="5">
    <source>
        <dbReference type="ARBA" id="ARBA00022776"/>
    </source>
</evidence>
<keyword evidence="4" id="KW-0132">Cell division</keyword>
<dbReference type="Pfam" id="PF03980">
    <property type="entry name" value="Nnf1"/>
    <property type="match status" value="1"/>
</dbReference>
<comment type="subcellular location">
    <subcellularLocation>
        <location evidence="2">Chromosome</location>
        <location evidence="2">Centromere</location>
        <location evidence="2">Kinetochore</location>
    </subcellularLocation>
    <subcellularLocation>
        <location evidence="1">Nucleus</location>
    </subcellularLocation>
</comment>
<name>L8FYK0_PSED2</name>
<evidence type="ECO:0000256" key="4">
    <source>
        <dbReference type="ARBA" id="ARBA00022618"/>
    </source>
</evidence>
<dbReference type="EMBL" id="GL573193">
    <property type="protein sequence ID" value="ELR05952.1"/>
    <property type="molecule type" value="Genomic_DNA"/>
</dbReference>
<gene>
    <name evidence="11" type="ORF">GMDG_01914</name>
</gene>
<evidence type="ECO:0000256" key="2">
    <source>
        <dbReference type="ARBA" id="ARBA00004629"/>
    </source>
</evidence>
<evidence type="ECO:0000256" key="7">
    <source>
        <dbReference type="ARBA" id="ARBA00023242"/>
    </source>
</evidence>
<dbReference type="PANTHER" id="PTHR15459:SF3">
    <property type="entry name" value="POLYAMINE-MODULATED FACTOR 1"/>
    <property type="match status" value="1"/>
</dbReference>
<keyword evidence="5" id="KW-0498">Mitosis</keyword>
<evidence type="ECO:0000256" key="3">
    <source>
        <dbReference type="ARBA" id="ARBA00022454"/>
    </source>
</evidence>
<protein>
    <recommendedName>
        <fullName evidence="13">MIND kinetochore complex component Nnf1</fullName>
    </recommendedName>
</protein>
<dbReference type="Proteomes" id="UP000011064">
    <property type="component" value="Unassembled WGS sequence"/>
</dbReference>
<reference evidence="12" key="1">
    <citation type="submission" date="2010-09" db="EMBL/GenBank/DDBJ databases">
        <title>The genome sequence of Geomyces destructans 20631-21.</title>
        <authorList>
            <consortium name="The Broad Institute Genome Sequencing Platform"/>
            <person name="Cuomo C.A."/>
            <person name="Blehert D.S."/>
            <person name="Lorch J.M."/>
            <person name="Young S.K."/>
            <person name="Zeng Q."/>
            <person name="Gargeya S."/>
            <person name="Fitzgerald M."/>
            <person name="Haas B."/>
            <person name="Abouelleil A."/>
            <person name="Alvarado L."/>
            <person name="Arachchi H.M."/>
            <person name="Berlin A."/>
            <person name="Brown A."/>
            <person name="Chapman S.B."/>
            <person name="Chen Z."/>
            <person name="Dunbar C."/>
            <person name="Freedman E."/>
            <person name="Gearin G."/>
            <person name="Gellesch M."/>
            <person name="Goldberg J."/>
            <person name="Griggs A."/>
            <person name="Gujja S."/>
            <person name="Heiman D."/>
            <person name="Howarth C."/>
            <person name="Larson L."/>
            <person name="Lui A."/>
            <person name="MacDonald P.J.P."/>
            <person name="Montmayeur A."/>
            <person name="Murphy C."/>
            <person name="Neiman D."/>
            <person name="Pearson M."/>
            <person name="Priest M."/>
            <person name="Roberts A."/>
            <person name="Saif S."/>
            <person name="Shea T."/>
            <person name="Shenoy N."/>
            <person name="Sisk P."/>
            <person name="Stolte C."/>
            <person name="Sykes S."/>
            <person name="Wortman J."/>
            <person name="Nusbaum C."/>
            <person name="Birren B."/>
        </authorList>
    </citation>
    <scope>NUCLEOTIDE SEQUENCE [LARGE SCALE GENOMIC DNA]</scope>
    <source>
        <strain evidence="12">ATCC MYA-4855 / 20631-21</strain>
    </source>
</reference>
<dbReference type="GO" id="GO:0007059">
    <property type="term" value="P:chromosome segregation"/>
    <property type="evidence" value="ECO:0007669"/>
    <property type="project" value="TreeGrafter"/>
</dbReference>
<keyword evidence="9" id="KW-0137">Centromere</keyword>
<keyword evidence="8" id="KW-0131">Cell cycle</keyword>
<dbReference type="GO" id="GO:0005634">
    <property type="term" value="C:nucleus"/>
    <property type="evidence" value="ECO:0007669"/>
    <property type="project" value="UniProtKB-SubCell"/>
</dbReference>
<evidence type="ECO:0008006" key="13">
    <source>
        <dbReference type="Google" id="ProtNLM"/>
    </source>
</evidence>
<dbReference type="HOGENOM" id="CLU_064565_1_1_1"/>
<dbReference type="GO" id="GO:0051301">
    <property type="term" value="P:cell division"/>
    <property type="evidence" value="ECO:0007669"/>
    <property type="project" value="UniProtKB-KW"/>
</dbReference>
<organism evidence="11 12">
    <name type="scientific">Pseudogymnoascus destructans (strain ATCC MYA-4855 / 20631-21)</name>
    <name type="common">Bat white-nose syndrome fungus</name>
    <name type="synonym">Geomyces destructans</name>
    <dbReference type="NCBI Taxonomy" id="658429"/>
    <lineage>
        <taxon>Eukaryota</taxon>
        <taxon>Fungi</taxon>
        <taxon>Dikarya</taxon>
        <taxon>Ascomycota</taxon>
        <taxon>Pezizomycotina</taxon>
        <taxon>Leotiomycetes</taxon>
        <taxon>Thelebolales</taxon>
        <taxon>Thelebolaceae</taxon>
        <taxon>Pseudogymnoascus</taxon>
    </lineage>
</organism>
<proteinExistence type="predicted"/>
<dbReference type="PANTHER" id="PTHR15459">
    <property type="entry name" value="POLYAMINE-MODULATED FACTOR 1"/>
    <property type="match status" value="1"/>
</dbReference>
<keyword evidence="6" id="KW-0995">Kinetochore</keyword>
<dbReference type="GO" id="GO:0000444">
    <property type="term" value="C:MIS12/MIND type complex"/>
    <property type="evidence" value="ECO:0007669"/>
    <property type="project" value="InterPro"/>
</dbReference>
<evidence type="ECO:0000256" key="10">
    <source>
        <dbReference type="SAM" id="MobiDB-lite"/>
    </source>
</evidence>
<keyword evidence="3" id="KW-0158">Chromosome</keyword>
<keyword evidence="12" id="KW-1185">Reference proteome</keyword>
<feature type="region of interest" description="Disordered" evidence="10">
    <location>
        <begin position="1"/>
        <end position="31"/>
    </location>
</feature>
<accession>L8FYK0</accession>
<keyword evidence="7" id="KW-0539">Nucleus</keyword>
<sequence length="236" mass="24704">MPTAATDPSLPTEAQDPSPSEPQAVPPIEPGPRARALLTLHDAALSSTLSALPAPTFLACFPLLSTLAPDALRAVHAQMVDRLREAARADFGAILEERGVLGRLNELEVLIGEARGRRGTGGGEGRGGGECCVSFAMEWSGWGLMGIDGDYGLMLLLCRPHLLPPADLLAAHLGPSLVAAQGRLNAKEQTLESVNAELYEVVKGQWDEIEGLVAGVEGIVRDLESAGGEMSGVERG</sequence>
<dbReference type="InParanoid" id="L8FYK0"/>